<protein>
    <submittedName>
        <fullName evidence="1">Uncharacterized protein</fullName>
    </submittedName>
</protein>
<reference evidence="2" key="2">
    <citation type="submission" date="2015-01" db="EMBL/GenBank/DDBJ databases">
        <title>Evolutionary Origins and Diversification of the Mycorrhizal Mutualists.</title>
        <authorList>
            <consortium name="DOE Joint Genome Institute"/>
            <consortium name="Mycorrhizal Genomics Consortium"/>
            <person name="Kohler A."/>
            <person name="Kuo A."/>
            <person name="Nagy L.G."/>
            <person name="Floudas D."/>
            <person name="Copeland A."/>
            <person name="Barry K.W."/>
            <person name="Cichocki N."/>
            <person name="Veneault-Fourrey C."/>
            <person name="LaButti K."/>
            <person name="Lindquist E.A."/>
            <person name="Lipzen A."/>
            <person name="Lundell T."/>
            <person name="Morin E."/>
            <person name="Murat C."/>
            <person name="Riley R."/>
            <person name="Ohm R."/>
            <person name="Sun H."/>
            <person name="Tunlid A."/>
            <person name="Henrissat B."/>
            <person name="Grigoriev I.V."/>
            <person name="Hibbett D.S."/>
            <person name="Martin F."/>
        </authorList>
    </citation>
    <scope>NUCLEOTIDE SEQUENCE [LARGE SCALE GENOMIC DNA]</scope>
    <source>
        <strain evidence="2">MAFF 305830</strain>
    </source>
</reference>
<feature type="non-terminal residue" evidence="1">
    <location>
        <position position="89"/>
    </location>
</feature>
<dbReference type="HOGENOM" id="CLU_181676_0_0_1"/>
<organism evidence="1 2">
    <name type="scientific">Serendipita vermifera MAFF 305830</name>
    <dbReference type="NCBI Taxonomy" id="933852"/>
    <lineage>
        <taxon>Eukaryota</taxon>
        <taxon>Fungi</taxon>
        <taxon>Dikarya</taxon>
        <taxon>Basidiomycota</taxon>
        <taxon>Agaricomycotina</taxon>
        <taxon>Agaricomycetes</taxon>
        <taxon>Sebacinales</taxon>
        <taxon>Serendipitaceae</taxon>
        <taxon>Serendipita</taxon>
    </lineage>
</organism>
<evidence type="ECO:0000313" key="2">
    <source>
        <dbReference type="Proteomes" id="UP000054097"/>
    </source>
</evidence>
<gene>
    <name evidence="1" type="ORF">M408DRAFT_31835</name>
</gene>
<dbReference type="STRING" id="933852.A0A0C2W1V8"/>
<accession>A0A0C2W1V8</accession>
<feature type="non-terminal residue" evidence="1">
    <location>
        <position position="1"/>
    </location>
</feature>
<proteinExistence type="predicted"/>
<reference evidence="1 2" key="1">
    <citation type="submission" date="2014-04" db="EMBL/GenBank/DDBJ databases">
        <authorList>
            <consortium name="DOE Joint Genome Institute"/>
            <person name="Kuo A."/>
            <person name="Zuccaro A."/>
            <person name="Kohler A."/>
            <person name="Nagy L.G."/>
            <person name="Floudas D."/>
            <person name="Copeland A."/>
            <person name="Barry K.W."/>
            <person name="Cichocki N."/>
            <person name="Veneault-Fourrey C."/>
            <person name="LaButti K."/>
            <person name="Lindquist E.A."/>
            <person name="Lipzen A."/>
            <person name="Lundell T."/>
            <person name="Morin E."/>
            <person name="Murat C."/>
            <person name="Sun H."/>
            <person name="Tunlid A."/>
            <person name="Henrissat B."/>
            <person name="Grigoriev I.V."/>
            <person name="Hibbett D.S."/>
            <person name="Martin F."/>
            <person name="Nordberg H.P."/>
            <person name="Cantor M.N."/>
            <person name="Hua S.X."/>
        </authorList>
    </citation>
    <scope>NUCLEOTIDE SEQUENCE [LARGE SCALE GENOMIC DNA]</scope>
    <source>
        <strain evidence="1 2">MAFF 305830</strain>
    </source>
</reference>
<dbReference type="AlphaFoldDB" id="A0A0C2W1V8"/>
<sequence>LSPGTHLRSLSLADSLIQGERLDSFHNLTHTYESGRLGARGYFDGLLAGGVIGFPPILDYGSPTIKFAIIPGIVQPKKVIYLTITEGFS</sequence>
<keyword evidence="2" id="KW-1185">Reference proteome</keyword>
<evidence type="ECO:0000313" key="1">
    <source>
        <dbReference type="EMBL" id="KIM20503.1"/>
    </source>
</evidence>
<dbReference type="Proteomes" id="UP000054097">
    <property type="component" value="Unassembled WGS sequence"/>
</dbReference>
<dbReference type="EMBL" id="KN824428">
    <property type="protein sequence ID" value="KIM20503.1"/>
    <property type="molecule type" value="Genomic_DNA"/>
</dbReference>
<name>A0A0C2W1V8_SERVB</name>